<keyword evidence="2 3" id="KW-0802">TPR repeat</keyword>
<feature type="repeat" description="TPR" evidence="3">
    <location>
        <begin position="81"/>
        <end position="114"/>
    </location>
</feature>
<dbReference type="SUPFAM" id="SSF48452">
    <property type="entry name" value="TPR-like"/>
    <property type="match status" value="3"/>
</dbReference>
<dbReference type="GO" id="GO:0042802">
    <property type="term" value="F:identical protein binding"/>
    <property type="evidence" value="ECO:0007669"/>
    <property type="project" value="InterPro"/>
</dbReference>
<dbReference type="KEGG" id="mri:Mal4_09600"/>
<dbReference type="Pfam" id="PF13432">
    <property type="entry name" value="TPR_16"/>
    <property type="match status" value="3"/>
</dbReference>
<evidence type="ECO:0000256" key="1">
    <source>
        <dbReference type="ARBA" id="ARBA00022737"/>
    </source>
</evidence>
<dbReference type="InterPro" id="IPR019734">
    <property type="entry name" value="TPR_rpt"/>
</dbReference>
<keyword evidence="8" id="KW-1185">Reference proteome</keyword>
<feature type="signal peptide" evidence="6">
    <location>
        <begin position="1"/>
        <end position="33"/>
    </location>
</feature>
<feature type="compositionally biased region" description="Basic and acidic residues" evidence="5">
    <location>
        <begin position="61"/>
        <end position="73"/>
    </location>
</feature>
<dbReference type="RefSeq" id="WP_145367309.1">
    <property type="nucleotide sequence ID" value="NZ_CP036275.1"/>
</dbReference>
<organism evidence="7 8">
    <name type="scientific">Maioricimonas rarisocia</name>
    <dbReference type="NCBI Taxonomy" id="2528026"/>
    <lineage>
        <taxon>Bacteria</taxon>
        <taxon>Pseudomonadati</taxon>
        <taxon>Planctomycetota</taxon>
        <taxon>Planctomycetia</taxon>
        <taxon>Planctomycetales</taxon>
        <taxon>Planctomycetaceae</taxon>
        <taxon>Maioricimonas</taxon>
    </lineage>
</organism>
<dbReference type="InterPro" id="IPR011990">
    <property type="entry name" value="TPR-like_helical_dom_sf"/>
</dbReference>
<gene>
    <name evidence="7" type="ORF">Mal4_09600</name>
</gene>
<dbReference type="PANTHER" id="PTHR12558">
    <property type="entry name" value="CELL DIVISION CYCLE 16,23,27"/>
    <property type="match status" value="1"/>
</dbReference>
<dbReference type="AlphaFoldDB" id="A0A517Z2H4"/>
<feature type="region of interest" description="Disordered" evidence="5">
    <location>
        <begin position="30"/>
        <end position="73"/>
    </location>
</feature>
<dbReference type="Pfam" id="PF14559">
    <property type="entry name" value="TPR_19"/>
    <property type="match status" value="1"/>
</dbReference>
<evidence type="ECO:0000313" key="8">
    <source>
        <dbReference type="Proteomes" id="UP000320496"/>
    </source>
</evidence>
<dbReference type="Proteomes" id="UP000320496">
    <property type="component" value="Chromosome"/>
</dbReference>
<evidence type="ECO:0000256" key="5">
    <source>
        <dbReference type="SAM" id="MobiDB-lite"/>
    </source>
</evidence>
<feature type="region of interest" description="Disordered" evidence="5">
    <location>
        <begin position="745"/>
        <end position="787"/>
    </location>
</feature>
<dbReference type="Pfam" id="PF07721">
    <property type="entry name" value="TPR_4"/>
    <property type="match status" value="1"/>
</dbReference>
<accession>A0A517Z2H4</accession>
<dbReference type="PROSITE" id="PS50005">
    <property type="entry name" value="TPR"/>
    <property type="match status" value="1"/>
</dbReference>
<dbReference type="Gene3D" id="1.25.40.10">
    <property type="entry name" value="Tetratricopeptide repeat domain"/>
    <property type="match status" value="5"/>
</dbReference>
<protein>
    <submittedName>
        <fullName evidence="7">Tetratricopeptide repeat protein</fullName>
    </submittedName>
</protein>
<feature type="compositionally biased region" description="Basic and acidic residues" evidence="5">
    <location>
        <begin position="745"/>
        <end position="780"/>
    </location>
</feature>
<evidence type="ECO:0000256" key="4">
    <source>
        <dbReference type="SAM" id="Coils"/>
    </source>
</evidence>
<evidence type="ECO:0000256" key="2">
    <source>
        <dbReference type="ARBA" id="ARBA00022803"/>
    </source>
</evidence>
<keyword evidence="4" id="KW-0175">Coiled coil</keyword>
<feature type="chain" id="PRO_5022222780" evidence="6">
    <location>
        <begin position="34"/>
        <end position="787"/>
    </location>
</feature>
<proteinExistence type="predicted"/>
<dbReference type="SMART" id="SM00028">
    <property type="entry name" value="TPR"/>
    <property type="match status" value="10"/>
</dbReference>
<name>A0A517Z2H4_9PLAN</name>
<dbReference type="PANTHER" id="PTHR12558:SF13">
    <property type="entry name" value="CELL DIVISION CYCLE PROTEIN 27 HOMOLOG"/>
    <property type="match status" value="1"/>
</dbReference>
<evidence type="ECO:0000256" key="6">
    <source>
        <dbReference type="SAM" id="SignalP"/>
    </source>
</evidence>
<dbReference type="InterPro" id="IPR011717">
    <property type="entry name" value="TPR-4"/>
</dbReference>
<dbReference type="InterPro" id="IPR013105">
    <property type="entry name" value="TPR_2"/>
</dbReference>
<keyword evidence="1" id="KW-0677">Repeat</keyword>
<evidence type="ECO:0000313" key="7">
    <source>
        <dbReference type="EMBL" id="QDU36672.1"/>
    </source>
</evidence>
<feature type="coiled-coil region" evidence="4">
    <location>
        <begin position="414"/>
        <end position="441"/>
    </location>
</feature>
<dbReference type="OrthoDB" id="9766710at2"/>
<keyword evidence="6" id="KW-0732">Signal</keyword>
<evidence type="ECO:0000256" key="3">
    <source>
        <dbReference type="PROSITE-ProRule" id="PRU00339"/>
    </source>
</evidence>
<dbReference type="Pfam" id="PF07719">
    <property type="entry name" value="TPR_2"/>
    <property type="match status" value="1"/>
</dbReference>
<reference evidence="7 8" key="1">
    <citation type="submission" date="2019-02" db="EMBL/GenBank/DDBJ databases">
        <title>Deep-cultivation of Planctomycetes and their phenomic and genomic characterization uncovers novel biology.</title>
        <authorList>
            <person name="Wiegand S."/>
            <person name="Jogler M."/>
            <person name="Boedeker C."/>
            <person name="Pinto D."/>
            <person name="Vollmers J."/>
            <person name="Rivas-Marin E."/>
            <person name="Kohn T."/>
            <person name="Peeters S.H."/>
            <person name="Heuer A."/>
            <person name="Rast P."/>
            <person name="Oberbeckmann S."/>
            <person name="Bunk B."/>
            <person name="Jeske O."/>
            <person name="Meyerdierks A."/>
            <person name="Storesund J.E."/>
            <person name="Kallscheuer N."/>
            <person name="Luecker S."/>
            <person name="Lage O.M."/>
            <person name="Pohl T."/>
            <person name="Merkel B.J."/>
            <person name="Hornburger P."/>
            <person name="Mueller R.-W."/>
            <person name="Bruemmer F."/>
            <person name="Labrenz M."/>
            <person name="Spormann A.M."/>
            <person name="Op den Camp H."/>
            <person name="Overmann J."/>
            <person name="Amann R."/>
            <person name="Jetten M.S.M."/>
            <person name="Mascher T."/>
            <person name="Medema M.H."/>
            <person name="Devos D.P."/>
            <person name="Kaster A.-K."/>
            <person name="Ovreas L."/>
            <person name="Rohde M."/>
            <person name="Galperin M.Y."/>
            <person name="Jogler C."/>
        </authorList>
    </citation>
    <scope>NUCLEOTIDE SEQUENCE [LARGE SCALE GENOMIC DNA]</scope>
    <source>
        <strain evidence="7 8">Mal4</strain>
    </source>
</reference>
<sequence precursor="true">MVASWWRNGALSRMMLALLILACGIGLRPAAAADQPPAPPTADPLDDASITGLPLQPADDPPTRFEPRQPRSDAERQRLSSLAWFMTGQLHQTRQEFDEAVAAFRKAVKVDPTSIDAYRSLIPLLYTRADDEAEREEARELALQAAGRADDGFDLVRGLAAVMARAGDVDEAATLLGKALEISDLEAGSLTELLLRRDIGLFYRLGGDGEKAAESYRLVFKALQATGDDALSEEDRTKLLGDPGTTFDEMGRVFLDAKLPDLAVKAFEEAARYRASRPAIHSYNLATVFRQTGQPEKALDELQKYFDAELQSKGRAAYQLLKELLEELDRSDELLPKLELLAERDPRNNPLQYFLADEYVASDKLEEAEELYSETLGGTQDPRGAVGLVAVYRRQARPEKLLEALTRAFTVVPMPEDEETLQRLNEDLRELSLRFADEVNALAEDKDVLDGLMELGRKLHSGDEPKLEFVQAYFLGKLAVQAERTEDVENFYRRAIDMRNDPPAVLFRELGEYLVDAKEYGKAARVYEEAANHTSDTLQELRWMFLYFQSFALEYDGATDAALAAINEARGLRPDNAALRFQAGWIHYHARQWDKAIEIFEDVIARASSPDEKELLRRAQFVLSSIYVQQDNMEKGEQILEDVLADEPDNVQANNDLGYLWADQGKNLEQARKMIEKAIAAEPDNPAYLDSMGWVLYQLGEFEEARSYLLQATEKDGGEDSTIFDHIGDCEQKLGNEEAARTAWEKAVELESEKASPDEELLEKIRSKLGRDDGEQKEDAAAEADDT</sequence>
<dbReference type="EMBL" id="CP036275">
    <property type="protein sequence ID" value="QDU36672.1"/>
    <property type="molecule type" value="Genomic_DNA"/>
</dbReference>